<evidence type="ECO:0000256" key="3">
    <source>
        <dbReference type="ARBA" id="ARBA00022643"/>
    </source>
</evidence>
<keyword evidence="4" id="KW-0560">Oxidoreductase</keyword>
<accession>A0ABR5XXW6</accession>
<dbReference type="Gene3D" id="3.20.20.70">
    <property type="entry name" value="Aldolase class I"/>
    <property type="match status" value="1"/>
</dbReference>
<keyword evidence="2" id="KW-0285">Flavoprotein</keyword>
<dbReference type="PANTHER" id="PTHR10578:SF107">
    <property type="entry name" value="2-HYDROXYACID OXIDASE 1"/>
    <property type="match status" value="1"/>
</dbReference>
<evidence type="ECO:0000256" key="5">
    <source>
        <dbReference type="ARBA" id="ARBA00024042"/>
    </source>
</evidence>
<evidence type="ECO:0000256" key="2">
    <source>
        <dbReference type="ARBA" id="ARBA00022630"/>
    </source>
</evidence>
<dbReference type="RefSeq" id="WP_063094932.1">
    <property type="nucleotide sequence ID" value="NZ_DFMA01000011.1"/>
</dbReference>
<dbReference type="InterPro" id="IPR037396">
    <property type="entry name" value="FMN_HAD"/>
</dbReference>
<proteinExistence type="inferred from homology"/>
<evidence type="ECO:0000259" key="6">
    <source>
        <dbReference type="PROSITE" id="PS51349"/>
    </source>
</evidence>
<comment type="caution">
    <text evidence="7">The sequence shown here is derived from an EMBL/GenBank/DDBJ whole genome shotgun (WGS) entry which is preliminary data.</text>
</comment>
<name>A0ABR5XXW6_9PROT</name>
<evidence type="ECO:0000313" key="8">
    <source>
        <dbReference type="Proteomes" id="UP000076167"/>
    </source>
</evidence>
<feature type="domain" description="FMN hydroxy acid dehydrogenase" evidence="6">
    <location>
        <begin position="1"/>
        <end position="382"/>
    </location>
</feature>
<evidence type="ECO:0000256" key="4">
    <source>
        <dbReference type="ARBA" id="ARBA00023002"/>
    </source>
</evidence>
<dbReference type="InterPro" id="IPR000262">
    <property type="entry name" value="FMN-dep_DH"/>
</dbReference>
<protein>
    <submittedName>
        <fullName evidence="7">Alpha-hydroxy-acid oxidizing enzyme</fullName>
    </submittedName>
</protein>
<organism evidence="7 8">
    <name type="scientific">Thalassospira xiamenensis</name>
    <dbReference type="NCBI Taxonomy" id="220697"/>
    <lineage>
        <taxon>Bacteria</taxon>
        <taxon>Pseudomonadati</taxon>
        <taxon>Pseudomonadota</taxon>
        <taxon>Alphaproteobacteria</taxon>
        <taxon>Rhodospirillales</taxon>
        <taxon>Thalassospiraceae</taxon>
        <taxon>Thalassospira</taxon>
    </lineage>
</organism>
<reference evidence="7 8" key="1">
    <citation type="submission" date="2015-12" db="EMBL/GenBank/DDBJ databases">
        <title>Genome sequence of Thalassospira xiamenensis MCCC 1A03005.</title>
        <authorList>
            <person name="Lu L."/>
            <person name="Lai Q."/>
            <person name="Shao Z."/>
            <person name="Qian P."/>
        </authorList>
    </citation>
    <scope>NUCLEOTIDE SEQUENCE [LARGE SCALE GENOMIC DNA]</scope>
    <source>
        <strain evidence="7 8">MCCC 1A03005</strain>
    </source>
</reference>
<evidence type="ECO:0000313" key="7">
    <source>
        <dbReference type="EMBL" id="KZD01071.1"/>
    </source>
</evidence>
<dbReference type="Proteomes" id="UP000076167">
    <property type="component" value="Unassembled WGS sequence"/>
</dbReference>
<dbReference type="PROSITE" id="PS51349">
    <property type="entry name" value="FMN_HYDROXY_ACID_DH_2"/>
    <property type="match status" value="1"/>
</dbReference>
<dbReference type="PIRSF" id="PIRSF000138">
    <property type="entry name" value="Al-hdrx_acd_dh"/>
    <property type="match status" value="1"/>
</dbReference>
<comment type="similarity">
    <text evidence="5">Belongs to the FMN-dependent alpha-hydroxy acid dehydrogenase family.</text>
</comment>
<keyword evidence="3" id="KW-0288">FMN</keyword>
<evidence type="ECO:0000256" key="1">
    <source>
        <dbReference type="ARBA" id="ARBA00001917"/>
    </source>
</evidence>
<dbReference type="EMBL" id="LPXL01000038">
    <property type="protein sequence ID" value="KZD01071.1"/>
    <property type="molecule type" value="Genomic_DNA"/>
</dbReference>
<dbReference type="PANTHER" id="PTHR10578">
    <property type="entry name" value="S -2-HYDROXY-ACID OXIDASE-RELATED"/>
    <property type="match status" value="1"/>
</dbReference>
<dbReference type="InterPro" id="IPR013785">
    <property type="entry name" value="Aldolase_TIM"/>
</dbReference>
<comment type="cofactor">
    <cofactor evidence="1">
        <name>FMN</name>
        <dbReference type="ChEBI" id="CHEBI:58210"/>
    </cofactor>
</comment>
<gene>
    <name evidence="7" type="ORF">AUP40_20980</name>
</gene>
<dbReference type="Pfam" id="PF01070">
    <property type="entry name" value="FMN_dh"/>
    <property type="match status" value="1"/>
</dbReference>
<keyword evidence="8" id="KW-1185">Reference proteome</keyword>
<dbReference type="SUPFAM" id="SSF51395">
    <property type="entry name" value="FMN-linked oxidoreductases"/>
    <property type="match status" value="1"/>
</dbReference>
<dbReference type="CDD" id="cd02809">
    <property type="entry name" value="alpha_hydroxyacid_oxid_FMN"/>
    <property type="match status" value="1"/>
</dbReference>
<dbReference type="InterPro" id="IPR012133">
    <property type="entry name" value="Alpha-hydoxy_acid_DH_FMN"/>
</dbReference>
<sequence>MAAGLLNGDDYRAVARKRLPKGLFEYIDRGTEAELALADIRQSLDRIKLQQAVLAGHDNVDLSVSLFDRKYSCPLIIAPTALAGLVSHDGEAKLARAAGTFGIPFCVSTQSVMTIEDIRKGAPDAELWLQLYVWQNRALTWNLLDRAQGCNAETLIVTVDTPQGPKRDYNQRNGFAIPFVPTVRGISDVLRHPGWLCSVMLRYLMTTGMPSYAHYPPEYRTAITSQTAAHDIKIEKTLSWDDIAEIRDRWQGRLILKGILSTVDAERAAQIGADGIVVSAHGGRNFDLAPAPATVLPEIVAKVGGRLEIMADSGVRRGSDVLKYLALGSRSVLIGRLPLYGLAAGGEQGAIDVLAMLVEEMQSNMIFAGIGRVEEFKGNAIV</sequence>